<dbReference type="EMBL" id="BAFH01000002">
    <property type="protein sequence ID" value="GAB60916.1"/>
    <property type="molecule type" value="Genomic_DNA"/>
</dbReference>
<dbReference type="STRING" id="247490.KSU1_B0059"/>
<dbReference type="PANTHER" id="PTHR31686">
    <property type="match status" value="1"/>
</dbReference>
<dbReference type="CDD" id="cd09319">
    <property type="entry name" value="TDT_like_1"/>
    <property type="match status" value="1"/>
</dbReference>
<feature type="transmembrane region" description="Helical" evidence="8">
    <location>
        <begin position="241"/>
        <end position="259"/>
    </location>
</feature>
<keyword evidence="5 8" id="KW-0812">Transmembrane</keyword>
<evidence type="ECO:0000256" key="3">
    <source>
        <dbReference type="ARBA" id="ARBA00022448"/>
    </source>
</evidence>
<evidence type="ECO:0000256" key="2">
    <source>
        <dbReference type="ARBA" id="ARBA00008566"/>
    </source>
</evidence>
<comment type="similarity">
    <text evidence="2">Belongs to the tellurite-resistance/dicarboxylate transporter (TDT) family.</text>
</comment>
<dbReference type="Pfam" id="PF03595">
    <property type="entry name" value="SLAC1"/>
    <property type="match status" value="1"/>
</dbReference>
<comment type="caution">
    <text evidence="9">The sequence shown here is derived from an EMBL/GenBank/DDBJ whole genome shotgun (WGS) entry which is preliminary data.</text>
</comment>
<dbReference type="InterPro" id="IPR051629">
    <property type="entry name" value="Sulfite_efflux_TDT"/>
</dbReference>
<sequence length="409" mass="46862">MDTRWFTAVMATIMVMSISSLHGFETIVPYFFVTSLVIFFSAIIFKATQITLFYENSLNELLNPEKSFYFFTIVSAINLIGICLSKVFHFSTAAHILWYVAISLWLGASFSSFSIVFLHRKSEDRKIEDILHGGWFFTIVGTQSTAFLGITIAEHAMQHVTFIQLFSFALWSVGACLYLIFTAFIMLRLVFYQLSSDAALSPYWMNMGAAALTALTGIALYQHIHIMHGPFTDFLPFLKGFSLFFWSVGLWWLPFLVILAIRKQAFCDDGLVFTVGYWEVAFALGLYAYSTIQLSNLFGGQYLIIISICFSVACIALWCFSSVFTLIHLVKSSIWVPVNDLTINYAVPYSFKLRGRIFRIREVVNEWVDQTIQGVSKKRYCVVISDNLTCQISYNMLTKKWYFDRVIDR</sequence>
<evidence type="ECO:0000256" key="1">
    <source>
        <dbReference type="ARBA" id="ARBA00004651"/>
    </source>
</evidence>
<dbReference type="Proteomes" id="UP000002985">
    <property type="component" value="Unassembled WGS sequence"/>
</dbReference>
<evidence type="ECO:0000256" key="7">
    <source>
        <dbReference type="ARBA" id="ARBA00023136"/>
    </source>
</evidence>
<accession>I3IGS1</accession>
<feature type="transmembrane region" description="Helical" evidence="8">
    <location>
        <begin position="165"/>
        <end position="191"/>
    </location>
</feature>
<feature type="transmembrane region" description="Helical" evidence="8">
    <location>
        <begin position="203"/>
        <end position="221"/>
    </location>
</feature>
<keyword evidence="3" id="KW-0813">Transport</keyword>
<feature type="transmembrane region" description="Helical" evidence="8">
    <location>
        <begin position="130"/>
        <end position="153"/>
    </location>
</feature>
<feature type="transmembrane region" description="Helical" evidence="8">
    <location>
        <begin position="68"/>
        <end position="90"/>
    </location>
</feature>
<feature type="transmembrane region" description="Helical" evidence="8">
    <location>
        <begin position="271"/>
        <end position="290"/>
    </location>
</feature>
<feature type="transmembrane region" description="Helical" evidence="8">
    <location>
        <begin position="5"/>
        <end position="24"/>
    </location>
</feature>
<proteinExistence type="inferred from homology"/>
<keyword evidence="10" id="KW-1185">Reference proteome</keyword>
<gene>
    <name evidence="9" type="ORF">KSU1_B0059</name>
</gene>
<dbReference type="InterPro" id="IPR004695">
    <property type="entry name" value="SLAC1/Mae1/Ssu1/TehA"/>
</dbReference>
<evidence type="ECO:0000256" key="4">
    <source>
        <dbReference type="ARBA" id="ARBA00022475"/>
    </source>
</evidence>
<evidence type="ECO:0000313" key="9">
    <source>
        <dbReference type="EMBL" id="GAB60916.1"/>
    </source>
</evidence>
<dbReference type="PRINTS" id="PR00173">
    <property type="entry name" value="EDTRNSPORT"/>
</dbReference>
<evidence type="ECO:0000256" key="6">
    <source>
        <dbReference type="ARBA" id="ARBA00022989"/>
    </source>
</evidence>
<evidence type="ECO:0000256" key="5">
    <source>
        <dbReference type="ARBA" id="ARBA00022692"/>
    </source>
</evidence>
<dbReference type="GO" id="GO:0005886">
    <property type="term" value="C:plasma membrane"/>
    <property type="evidence" value="ECO:0007669"/>
    <property type="project" value="UniProtKB-SubCell"/>
</dbReference>
<comment type="subcellular location">
    <subcellularLocation>
        <location evidence="1">Cell membrane</location>
        <topology evidence="1">Multi-pass membrane protein</topology>
    </subcellularLocation>
</comment>
<keyword evidence="7 8" id="KW-0472">Membrane</keyword>
<reference evidence="9 10" key="1">
    <citation type="journal article" date="2012" name="FEBS Lett.">
        <title>Anammox organism KSU-1 expresses a NirK-type copper-containing nitrite reductase instead of a NirS-type with cytochrome cd1.</title>
        <authorList>
            <person name="Hira D."/>
            <person name="Toh H."/>
            <person name="Migita C.T."/>
            <person name="Okubo H."/>
            <person name="Nishiyama T."/>
            <person name="Hattori M."/>
            <person name="Furukawa K."/>
            <person name="Fujii T."/>
        </authorList>
    </citation>
    <scope>NUCLEOTIDE SEQUENCE [LARGE SCALE GENOMIC DNA]</scope>
</reference>
<organism evidence="9 10">
    <name type="scientific">Candidatus Jettenia caeni</name>
    <dbReference type="NCBI Taxonomy" id="247490"/>
    <lineage>
        <taxon>Bacteria</taxon>
        <taxon>Pseudomonadati</taxon>
        <taxon>Planctomycetota</taxon>
        <taxon>Candidatus Brocadiia</taxon>
        <taxon>Candidatus Brocadiales</taxon>
        <taxon>Candidatus Brocadiaceae</taxon>
        <taxon>Candidatus Jettenia</taxon>
    </lineage>
</organism>
<dbReference type="GO" id="GO:0000319">
    <property type="term" value="F:sulfite transmembrane transporter activity"/>
    <property type="evidence" value="ECO:0007669"/>
    <property type="project" value="TreeGrafter"/>
</dbReference>
<feature type="transmembrane region" description="Helical" evidence="8">
    <location>
        <begin position="30"/>
        <end position="47"/>
    </location>
</feature>
<dbReference type="eggNOG" id="COG1275">
    <property type="taxonomic scope" value="Bacteria"/>
</dbReference>
<evidence type="ECO:0000313" key="10">
    <source>
        <dbReference type="Proteomes" id="UP000002985"/>
    </source>
</evidence>
<feature type="transmembrane region" description="Helical" evidence="8">
    <location>
        <begin position="302"/>
        <end position="327"/>
    </location>
</feature>
<protein>
    <submittedName>
        <fullName evidence="9">Putative C4-dicarboxylate transporter</fullName>
    </submittedName>
</protein>
<dbReference type="Gene3D" id="1.50.10.150">
    <property type="entry name" value="Voltage-dependent anion channel"/>
    <property type="match status" value="1"/>
</dbReference>
<keyword evidence="6 8" id="KW-1133">Transmembrane helix</keyword>
<dbReference type="InterPro" id="IPR038665">
    <property type="entry name" value="Voltage-dep_anion_channel_sf"/>
</dbReference>
<dbReference type="PANTHER" id="PTHR31686:SF1">
    <property type="entry name" value="SULFITE EFFLUX PUMP SSU1"/>
    <property type="match status" value="1"/>
</dbReference>
<name>I3IGS1_9BACT</name>
<evidence type="ECO:0000256" key="8">
    <source>
        <dbReference type="SAM" id="Phobius"/>
    </source>
</evidence>
<feature type="transmembrane region" description="Helical" evidence="8">
    <location>
        <begin position="96"/>
        <end position="118"/>
    </location>
</feature>
<keyword evidence="4" id="KW-1003">Cell membrane</keyword>
<dbReference type="AlphaFoldDB" id="I3IGS1"/>